<dbReference type="Proteomes" id="UP000621210">
    <property type="component" value="Unassembled WGS sequence"/>
</dbReference>
<comment type="caution">
    <text evidence="3">The sequence shown here is derived from an EMBL/GenBank/DDBJ whole genome shotgun (WGS) entry which is preliminary data.</text>
</comment>
<feature type="transmembrane region" description="Helical" evidence="2">
    <location>
        <begin position="466"/>
        <end position="489"/>
    </location>
</feature>
<evidence type="ECO:0000313" key="4">
    <source>
        <dbReference type="Proteomes" id="UP000621210"/>
    </source>
</evidence>
<keyword evidence="2" id="KW-0472">Membrane</keyword>
<gene>
    <name evidence="3" type="ORF">H0H10_15070</name>
</gene>
<keyword evidence="2" id="KW-0812">Transmembrane</keyword>
<accession>A0A926L2J9</accession>
<evidence type="ECO:0000256" key="2">
    <source>
        <dbReference type="SAM" id="Phobius"/>
    </source>
</evidence>
<evidence type="ECO:0000313" key="3">
    <source>
        <dbReference type="EMBL" id="MBD0420451.1"/>
    </source>
</evidence>
<keyword evidence="4" id="KW-1185">Reference proteome</keyword>
<dbReference type="Gene3D" id="2.160.20.80">
    <property type="entry name" value="E3 ubiquitin-protein ligase SopA"/>
    <property type="match status" value="1"/>
</dbReference>
<dbReference type="InterPro" id="IPR001646">
    <property type="entry name" value="5peptide_repeat"/>
</dbReference>
<dbReference type="Pfam" id="PF13576">
    <property type="entry name" value="Pentapeptide_3"/>
    <property type="match status" value="1"/>
</dbReference>
<evidence type="ECO:0000256" key="1">
    <source>
        <dbReference type="SAM" id="MobiDB-lite"/>
    </source>
</evidence>
<feature type="compositionally biased region" description="Pro residues" evidence="1">
    <location>
        <begin position="1"/>
        <end position="15"/>
    </location>
</feature>
<proteinExistence type="predicted"/>
<dbReference type="AlphaFoldDB" id="A0A926L2J9"/>
<dbReference type="EMBL" id="JACVQF010000187">
    <property type="protein sequence ID" value="MBD0420451.1"/>
    <property type="molecule type" value="Genomic_DNA"/>
</dbReference>
<name>A0A926L2J9_9ACTN</name>
<sequence>MTHPSPDPSPTPPDWPHCGHGATPEDPVGCRGIHIPGHTSCLAHLADADRDAYLAGPASRSGADYTGTPFTPGLLRRLLRALRTSDDRFPFLSTVRFDHATFTGDVWFDDMTFPSDASFEGAVFTGETSFAGVTFTSDVFFERAAFGADVSFHGVTFTAGAFFQEAAFTGDTSFDDSDFHGGADFAWAAFAGETSFQRALFRNVSFKGARFEAESQLGPLACGSRVQLDGAVFTVPVTVEAAARAVTCVRTRWASAATLNLRHAELDLTDAVLECPLTVSARSTPFSSGPGDPLPETLLSGHDPGVRLTSIGGVDAAHVALYDIDLTDCRFAGAVHLDQLRVDGWCTFAGTPGGIRRHQLLPWWWGRRSTLAEEHHWRAQSARPALAHGWTPPPADTPVLRPAALAALYRQVRKSLEDGKNEPDAADFYYGEMEMRRHDTTRPPAERALLTAYWAVSGYGLRASRALAWLLGAMAATVLALLLWGVPAVDPKPATTGRQVTAGQELTLTTGTPDPVNPTGPWSERVTTERFEKALRVAINSVVFRSSGQNLTTAGTYTEMTSRIAEPVLLGLAVLAVRGRVKR</sequence>
<keyword evidence="2" id="KW-1133">Transmembrane helix</keyword>
<organism evidence="3 4">
    <name type="scientific">Streptomyces griseicoloratus</name>
    <dbReference type="NCBI Taxonomy" id="2752516"/>
    <lineage>
        <taxon>Bacteria</taxon>
        <taxon>Bacillati</taxon>
        <taxon>Actinomycetota</taxon>
        <taxon>Actinomycetes</taxon>
        <taxon>Kitasatosporales</taxon>
        <taxon>Streptomycetaceae</taxon>
        <taxon>Streptomyces</taxon>
    </lineage>
</organism>
<feature type="region of interest" description="Disordered" evidence="1">
    <location>
        <begin position="1"/>
        <end position="20"/>
    </location>
</feature>
<reference evidence="3" key="1">
    <citation type="submission" date="2020-09" db="EMBL/GenBank/DDBJ databases">
        <title>Streptomyces grisecoloratus sp. nov., isolated from cotton soil.</title>
        <authorList>
            <person name="Xing L."/>
        </authorList>
    </citation>
    <scope>NUCLEOTIDE SEQUENCE</scope>
    <source>
        <strain evidence="3">TRM S81-3</strain>
    </source>
</reference>
<reference evidence="3" key="2">
    <citation type="submission" date="2020-09" db="EMBL/GenBank/DDBJ databases">
        <authorList>
            <person name="Luo X."/>
        </authorList>
    </citation>
    <scope>NUCLEOTIDE SEQUENCE</scope>
    <source>
        <strain evidence="3">TRM S81-3</strain>
    </source>
</reference>
<protein>
    <submittedName>
        <fullName evidence="3">Pentapeptide repeat-containing protein</fullName>
    </submittedName>
</protein>